<reference evidence="2" key="1">
    <citation type="submission" date="2021-05" db="EMBL/GenBank/DDBJ databases">
        <authorList>
            <person name="Alioto T."/>
            <person name="Alioto T."/>
            <person name="Gomez Garrido J."/>
        </authorList>
    </citation>
    <scope>NUCLEOTIDE SEQUENCE</scope>
</reference>
<proteinExistence type="predicted"/>
<protein>
    <submittedName>
        <fullName evidence="2">Solute carrier organic anion transporter family member 4A1</fullName>
    </submittedName>
</protein>
<dbReference type="PANTHER" id="PTHR11388:SF100">
    <property type="entry name" value="SOLUTE CARRIER ORGANIC ANION TRANSPORTER FAMILY MEMBER 4A1"/>
    <property type="match status" value="1"/>
</dbReference>
<feature type="transmembrane region" description="Helical" evidence="1">
    <location>
        <begin position="41"/>
        <end position="61"/>
    </location>
</feature>
<evidence type="ECO:0000256" key="1">
    <source>
        <dbReference type="SAM" id="Phobius"/>
    </source>
</evidence>
<sequence length="156" mass="18054">MSTEITSIRPQDKVHTPTPAIKPEVNYKTQAYGKACPNTSAHVILFSIGCFFSFYFQFLCLMPATEGILRSVDSTYKSFALAIQWLSTRTLAMLPGPTILALFIDSSCLYWRPGETYCILYDNYYFSRNLATYGFYFRHLSIYILFYMMFNEKVIL</sequence>
<dbReference type="EMBL" id="HBUF01001029">
    <property type="protein sequence ID" value="CAG6605850.1"/>
    <property type="molecule type" value="Transcribed_RNA"/>
</dbReference>
<dbReference type="Pfam" id="PF03137">
    <property type="entry name" value="OATP"/>
    <property type="match status" value="1"/>
</dbReference>
<dbReference type="AlphaFoldDB" id="A0A8D8LAG4"/>
<accession>A0A8D8LAG4</accession>
<evidence type="ECO:0000313" key="2">
    <source>
        <dbReference type="EMBL" id="CAG6605850.1"/>
    </source>
</evidence>
<dbReference type="PANTHER" id="PTHR11388">
    <property type="entry name" value="ORGANIC ANION TRANSPORTER"/>
    <property type="match status" value="1"/>
</dbReference>
<name>A0A8D8LAG4_9HEMI</name>
<organism evidence="2">
    <name type="scientific">Cacopsylla melanoneura</name>
    <dbReference type="NCBI Taxonomy" id="428564"/>
    <lineage>
        <taxon>Eukaryota</taxon>
        <taxon>Metazoa</taxon>
        <taxon>Ecdysozoa</taxon>
        <taxon>Arthropoda</taxon>
        <taxon>Hexapoda</taxon>
        <taxon>Insecta</taxon>
        <taxon>Pterygota</taxon>
        <taxon>Neoptera</taxon>
        <taxon>Paraneoptera</taxon>
        <taxon>Hemiptera</taxon>
        <taxon>Sternorrhyncha</taxon>
        <taxon>Psylloidea</taxon>
        <taxon>Psyllidae</taxon>
        <taxon>Psyllinae</taxon>
        <taxon>Cacopsylla</taxon>
    </lineage>
</organism>
<feature type="transmembrane region" description="Helical" evidence="1">
    <location>
        <begin position="82"/>
        <end position="104"/>
    </location>
</feature>
<dbReference type="InterPro" id="IPR004156">
    <property type="entry name" value="OATP"/>
</dbReference>
<dbReference type="GO" id="GO:0016020">
    <property type="term" value="C:membrane"/>
    <property type="evidence" value="ECO:0007669"/>
    <property type="project" value="InterPro"/>
</dbReference>
<keyword evidence="1" id="KW-0812">Transmembrane</keyword>
<dbReference type="GO" id="GO:0055085">
    <property type="term" value="P:transmembrane transport"/>
    <property type="evidence" value="ECO:0007669"/>
    <property type="project" value="InterPro"/>
</dbReference>
<keyword evidence="1" id="KW-0472">Membrane</keyword>
<feature type="transmembrane region" description="Helical" evidence="1">
    <location>
        <begin position="130"/>
        <end position="150"/>
    </location>
</feature>
<keyword evidence="1" id="KW-1133">Transmembrane helix</keyword>
<dbReference type="EMBL" id="HBUF01001028">
    <property type="protein sequence ID" value="CAG6605849.1"/>
    <property type="molecule type" value="Transcribed_RNA"/>
</dbReference>